<dbReference type="PANTHER" id="PTHR10509">
    <property type="entry name" value="O-METHYLTRANSFERASE-RELATED"/>
    <property type="match status" value="1"/>
</dbReference>
<keyword evidence="1 4" id="KW-0489">Methyltransferase</keyword>
<dbReference type="PANTHER" id="PTHR10509:SF14">
    <property type="entry name" value="CAFFEOYL-COA O-METHYLTRANSFERASE 3-RELATED"/>
    <property type="match status" value="1"/>
</dbReference>
<sequence>MNNSDFSAIKQYISDLYVEKDPLFQEMEQYATEHSVPIMEKDGLETLRHYLRFLNPEKILEIGTAIGYSALKMNDACPNSIVYTVERDLVRVNEANDFIARKNKANHVHIIVGDALEVSDQVTLHAPFDVLFIDAAKGQYKKFFELYSPLVRKGGFIFSDNVLFKGLVAEVNMERSSKRIEKMIDKIKHYNEWLYTNPSYDTVILPVGDGLAVSRKLHE</sequence>
<gene>
    <name evidence="4" type="primary">trmR</name>
    <name evidence="5" type="ORF">GCM10008967_26600</name>
</gene>
<dbReference type="Pfam" id="PF01596">
    <property type="entry name" value="Methyltransf_3"/>
    <property type="match status" value="1"/>
</dbReference>
<dbReference type="PROSITE" id="PS51682">
    <property type="entry name" value="SAM_OMT_I"/>
    <property type="match status" value="1"/>
</dbReference>
<protein>
    <recommendedName>
        <fullName evidence="4">tRNA 5-hydroxyuridine methyltransferase</fullName>
        <ecNumber evidence="4">2.1.1.-</ecNumber>
    </recommendedName>
    <alternativeName>
        <fullName evidence="4">ho5U methyltransferase</fullName>
    </alternativeName>
</protein>
<dbReference type="Gene3D" id="3.40.50.150">
    <property type="entry name" value="Vaccinia Virus protein VP39"/>
    <property type="match status" value="1"/>
</dbReference>
<keyword evidence="2 4" id="KW-0808">Transferase</keyword>
<proteinExistence type="inferred from homology"/>
<dbReference type="InterPro" id="IPR029063">
    <property type="entry name" value="SAM-dependent_MTases_sf"/>
</dbReference>
<keyword evidence="4" id="KW-0819">tRNA processing</keyword>
<dbReference type="EMBL" id="BAAADJ010000023">
    <property type="protein sequence ID" value="GAA0334475.1"/>
    <property type="molecule type" value="Genomic_DNA"/>
</dbReference>
<evidence type="ECO:0000256" key="4">
    <source>
        <dbReference type="HAMAP-Rule" id="MF_02217"/>
    </source>
</evidence>
<evidence type="ECO:0000256" key="2">
    <source>
        <dbReference type="ARBA" id="ARBA00022679"/>
    </source>
</evidence>
<organism evidence="5 6">
    <name type="scientific">Bacillus carboniphilus</name>
    <dbReference type="NCBI Taxonomy" id="86663"/>
    <lineage>
        <taxon>Bacteria</taxon>
        <taxon>Bacillati</taxon>
        <taxon>Bacillota</taxon>
        <taxon>Bacilli</taxon>
        <taxon>Bacillales</taxon>
        <taxon>Bacillaceae</taxon>
        <taxon>Bacillus</taxon>
    </lineage>
</organism>
<keyword evidence="6" id="KW-1185">Reference proteome</keyword>
<comment type="function">
    <text evidence="4">Catalyzes the methylation of 5-hydroxyuridine (ho5U) to form 5-methoxyuridine (mo5U) at position 34 in tRNAs.</text>
</comment>
<feature type="binding site" evidence="4">
    <location>
        <position position="69"/>
    </location>
    <ligand>
        <name>S-adenosyl-L-methionine</name>
        <dbReference type="ChEBI" id="CHEBI:59789"/>
    </ligand>
</feature>
<dbReference type="SUPFAM" id="SSF53335">
    <property type="entry name" value="S-adenosyl-L-methionine-dependent methyltransferases"/>
    <property type="match status" value="1"/>
</dbReference>
<dbReference type="CDD" id="cd02440">
    <property type="entry name" value="AdoMet_MTases"/>
    <property type="match status" value="1"/>
</dbReference>
<comment type="caution">
    <text evidence="5">The sequence shown here is derived from an EMBL/GenBank/DDBJ whole genome shotgun (WGS) entry which is preliminary data.</text>
</comment>
<feature type="binding site" evidence="4">
    <location>
        <begin position="114"/>
        <end position="115"/>
    </location>
    <ligand>
        <name>S-adenosyl-L-methionine</name>
        <dbReference type="ChEBI" id="CHEBI:59789"/>
    </ligand>
</feature>
<evidence type="ECO:0000313" key="5">
    <source>
        <dbReference type="EMBL" id="GAA0334475.1"/>
    </source>
</evidence>
<dbReference type="Proteomes" id="UP001500782">
    <property type="component" value="Unassembled WGS sequence"/>
</dbReference>
<comment type="catalytic activity">
    <reaction evidence="4">
        <text>5-hydroxyuridine(34) in tRNA + S-adenosyl-L-methionine = 5-methoxyuridine(34) in tRNA + S-adenosyl-L-homocysteine + H(+)</text>
        <dbReference type="Rhea" id="RHEA:60524"/>
        <dbReference type="Rhea" id="RHEA-COMP:13381"/>
        <dbReference type="Rhea" id="RHEA-COMP:15591"/>
        <dbReference type="ChEBI" id="CHEBI:15378"/>
        <dbReference type="ChEBI" id="CHEBI:57856"/>
        <dbReference type="ChEBI" id="CHEBI:59789"/>
        <dbReference type="ChEBI" id="CHEBI:136877"/>
        <dbReference type="ChEBI" id="CHEBI:143860"/>
    </reaction>
</comment>
<reference evidence="5 6" key="1">
    <citation type="journal article" date="2019" name="Int. J. Syst. Evol. Microbiol.">
        <title>The Global Catalogue of Microorganisms (GCM) 10K type strain sequencing project: providing services to taxonomists for standard genome sequencing and annotation.</title>
        <authorList>
            <consortium name="The Broad Institute Genomics Platform"/>
            <consortium name="The Broad Institute Genome Sequencing Center for Infectious Disease"/>
            <person name="Wu L."/>
            <person name="Ma J."/>
        </authorList>
    </citation>
    <scope>NUCLEOTIDE SEQUENCE [LARGE SCALE GENOMIC DNA]</scope>
    <source>
        <strain evidence="5 6">JCM 9731</strain>
    </source>
</reference>
<feature type="binding site" evidence="4">
    <location>
        <position position="39"/>
    </location>
    <ligand>
        <name>S-adenosyl-L-methionine</name>
        <dbReference type="ChEBI" id="CHEBI:59789"/>
    </ligand>
</feature>
<feature type="binding site" evidence="4">
    <location>
        <position position="160"/>
    </location>
    <ligand>
        <name>Mg(2+)</name>
        <dbReference type="ChEBI" id="CHEBI:18420"/>
    </ligand>
</feature>
<dbReference type="InterPro" id="IPR050362">
    <property type="entry name" value="Cation-dep_OMT"/>
</dbReference>
<comment type="subunit">
    <text evidence="4">Homodimer.</text>
</comment>
<dbReference type="InterPro" id="IPR043675">
    <property type="entry name" value="TrmR_methyltr"/>
</dbReference>
<keyword evidence="3 4" id="KW-0949">S-adenosyl-L-methionine</keyword>
<evidence type="ECO:0000256" key="3">
    <source>
        <dbReference type="ARBA" id="ARBA00022691"/>
    </source>
</evidence>
<dbReference type="RefSeq" id="WP_343799804.1">
    <property type="nucleotide sequence ID" value="NZ_BAAADJ010000023.1"/>
</dbReference>
<keyword evidence="4" id="KW-0479">Metal-binding</keyword>
<dbReference type="InterPro" id="IPR002935">
    <property type="entry name" value="SAM_O-MeTrfase"/>
</dbReference>
<comment type="similarity">
    <text evidence="4">Belongs to the class I-like SAM-binding methyltransferase superfamily. Cation-dependent O-methyltransferase family.</text>
</comment>
<feature type="binding site" evidence="4">
    <location>
        <position position="86"/>
    </location>
    <ligand>
        <name>S-adenosyl-L-methionine</name>
        <dbReference type="ChEBI" id="CHEBI:59789"/>
    </ligand>
</feature>
<name>A0ABN0WE90_9BACI</name>
<accession>A0ABN0WE90</accession>
<feature type="binding site" evidence="4">
    <location>
        <position position="134"/>
    </location>
    <ligand>
        <name>Mg(2+)</name>
        <dbReference type="ChEBI" id="CHEBI:18420"/>
    </ligand>
</feature>
<feature type="binding site" evidence="4">
    <location>
        <position position="161"/>
    </location>
    <ligand>
        <name>Mg(2+)</name>
        <dbReference type="ChEBI" id="CHEBI:18420"/>
    </ligand>
</feature>
<feature type="binding site" evidence="4">
    <location>
        <position position="134"/>
    </location>
    <ligand>
        <name>S-adenosyl-L-methionine</name>
        <dbReference type="ChEBI" id="CHEBI:59789"/>
    </ligand>
</feature>
<dbReference type="HAMAP" id="MF_02217">
    <property type="entry name" value="TrmR_methyltr"/>
    <property type="match status" value="1"/>
</dbReference>
<dbReference type="EC" id="2.1.1.-" evidence="4"/>
<evidence type="ECO:0000256" key="1">
    <source>
        <dbReference type="ARBA" id="ARBA00022603"/>
    </source>
</evidence>
<evidence type="ECO:0000313" key="6">
    <source>
        <dbReference type="Proteomes" id="UP001500782"/>
    </source>
</evidence>
<keyword evidence="4" id="KW-0460">Magnesium</keyword>